<dbReference type="EMBL" id="JABTCN010000068">
    <property type="protein sequence ID" value="MBA8777607.1"/>
    <property type="molecule type" value="Genomic_DNA"/>
</dbReference>
<dbReference type="RefSeq" id="WP_182281347.1">
    <property type="nucleotide sequence ID" value="NZ_JABTCN010000068.1"/>
</dbReference>
<accession>A0A9X0TN10</accession>
<evidence type="ECO:0000313" key="2">
    <source>
        <dbReference type="EMBL" id="MBA8777607.1"/>
    </source>
</evidence>
<comment type="caution">
    <text evidence="2">The sequence shown here is derived from an EMBL/GenBank/DDBJ whole genome shotgun (WGS) entry which is preliminary data.</text>
</comment>
<name>A0A9X0TN10_9STAP</name>
<dbReference type="Proteomes" id="UP000524893">
    <property type="component" value="Unassembled WGS sequence"/>
</dbReference>
<evidence type="ECO:0000313" key="3">
    <source>
        <dbReference type="Proteomes" id="UP000524893"/>
    </source>
</evidence>
<dbReference type="AlphaFoldDB" id="A0A9X0TN10"/>
<protein>
    <submittedName>
        <fullName evidence="2">Uncharacterized protein</fullName>
    </submittedName>
</protein>
<sequence length="46" mass="5230">MAIHKCYKGGAKKATTKQDKKTPVPAGYKLYKNGVPYKKENTYPQR</sequence>
<feature type="compositionally biased region" description="Basic residues" evidence="1">
    <location>
        <begin position="1"/>
        <end position="15"/>
    </location>
</feature>
<feature type="region of interest" description="Disordered" evidence="1">
    <location>
        <begin position="1"/>
        <end position="30"/>
    </location>
</feature>
<gene>
    <name evidence="2" type="ORF">HR081_12085</name>
</gene>
<reference evidence="2 3" key="1">
    <citation type="journal article" date="2020" name="Access Microbiol">
        <title>Isolation and genome sequencing of Staphylococcus schleiferi subspecies coagulans from Antarctic seals.</title>
        <authorList>
            <person name="Foster G."/>
            <person name="Robb A."/>
            <person name="Paterson G.K."/>
        </authorList>
    </citation>
    <scope>NUCLEOTIDE SEQUENCE [LARGE SCALE GENOMIC DNA]</scope>
    <source>
        <strain evidence="2 3">M615/02/4</strain>
    </source>
</reference>
<organism evidence="2 3">
    <name type="scientific">Staphylococcus coagulans</name>
    <dbReference type="NCBI Taxonomy" id="74706"/>
    <lineage>
        <taxon>Bacteria</taxon>
        <taxon>Bacillati</taxon>
        <taxon>Bacillota</taxon>
        <taxon>Bacilli</taxon>
        <taxon>Bacillales</taxon>
        <taxon>Staphylococcaceae</taxon>
        <taxon>Staphylococcus</taxon>
    </lineage>
</organism>
<proteinExistence type="predicted"/>
<evidence type="ECO:0000256" key="1">
    <source>
        <dbReference type="SAM" id="MobiDB-lite"/>
    </source>
</evidence>